<dbReference type="InterPro" id="IPR035513">
    <property type="entry name" value="Invertase/methylesterase_inhib"/>
</dbReference>
<dbReference type="GO" id="GO:0004857">
    <property type="term" value="F:enzyme inhibitor activity"/>
    <property type="evidence" value="ECO:0007669"/>
    <property type="project" value="InterPro"/>
</dbReference>
<dbReference type="CDD" id="cd15798">
    <property type="entry name" value="PMEI-like_3"/>
    <property type="match status" value="1"/>
</dbReference>
<feature type="chain" id="PRO_5026647222" evidence="3">
    <location>
        <begin position="25"/>
        <end position="184"/>
    </location>
</feature>
<dbReference type="GeneID" id="111020439"/>
<protein>
    <submittedName>
        <fullName evidence="6">Pectinesterase inhibitor 7-like</fullName>
    </submittedName>
</protein>
<reference evidence="6" key="1">
    <citation type="submission" date="2025-08" db="UniProtKB">
        <authorList>
            <consortium name="RefSeq"/>
        </authorList>
    </citation>
    <scope>IDENTIFICATION</scope>
    <source>
        <strain evidence="6">OHB3-1</strain>
    </source>
</reference>
<dbReference type="PANTHER" id="PTHR31080:SF117">
    <property type="entry name" value="PLANT INVERTASE_PECTIN METHYLESTERASE INHIBITOR SUPERFAMILY PROTEIN"/>
    <property type="match status" value="1"/>
</dbReference>
<evidence type="ECO:0000313" key="6">
    <source>
        <dbReference type="RefSeq" id="XP_022152813.1"/>
    </source>
</evidence>
<dbReference type="InterPro" id="IPR051955">
    <property type="entry name" value="PME_Inhibitor"/>
</dbReference>
<evidence type="ECO:0000313" key="5">
    <source>
        <dbReference type="Proteomes" id="UP000504603"/>
    </source>
</evidence>
<dbReference type="PANTHER" id="PTHR31080">
    <property type="entry name" value="PECTINESTERASE INHIBITOR-LIKE"/>
    <property type="match status" value="1"/>
</dbReference>
<dbReference type="KEGG" id="mcha:111020439"/>
<keyword evidence="5" id="KW-1185">Reference proteome</keyword>
<comment type="similarity">
    <text evidence="2">Belongs to the PMEI family.</text>
</comment>
<dbReference type="Gene3D" id="1.20.140.40">
    <property type="entry name" value="Invertase/pectin methylesterase inhibitor family protein"/>
    <property type="match status" value="1"/>
</dbReference>
<name>A0A6J1DFW8_MOMCH</name>
<dbReference type="AlphaFoldDB" id="A0A6J1DFW8"/>
<dbReference type="OrthoDB" id="1430376at2759"/>
<dbReference type="SUPFAM" id="SSF101148">
    <property type="entry name" value="Plant invertase/pectin methylesterase inhibitor"/>
    <property type="match status" value="1"/>
</dbReference>
<dbReference type="RefSeq" id="XP_022152813.1">
    <property type="nucleotide sequence ID" value="XM_022297121.1"/>
</dbReference>
<evidence type="ECO:0000256" key="2">
    <source>
        <dbReference type="ARBA" id="ARBA00038471"/>
    </source>
</evidence>
<dbReference type="Pfam" id="PF04043">
    <property type="entry name" value="PMEI"/>
    <property type="match status" value="1"/>
</dbReference>
<dbReference type="NCBIfam" id="TIGR01614">
    <property type="entry name" value="PME_inhib"/>
    <property type="match status" value="1"/>
</dbReference>
<keyword evidence="1 3" id="KW-0732">Signal</keyword>
<dbReference type="SMART" id="SM00856">
    <property type="entry name" value="PMEI"/>
    <property type="match status" value="1"/>
</dbReference>
<feature type="signal peptide" evidence="3">
    <location>
        <begin position="1"/>
        <end position="24"/>
    </location>
</feature>
<evidence type="ECO:0000256" key="3">
    <source>
        <dbReference type="SAM" id="SignalP"/>
    </source>
</evidence>
<accession>A0A6J1DFW8</accession>
<evidence type="ECO:0000256" key="1">
    <source>
        <dbReference type="ARBA" id="ARBA00022729"/>
    </source>
</evidence>
<proteinExistence type="inferred from homology"/>
<dbReference type="Proteomes" id="UP000504603">
    <property type="component" value="Unplaced"/>
</dbReference>
<dbReference type="InterPro" id="IPR006501">
    <property type="entry name" value="Pectinesterase_inhib_dom"/>
</dbReference>
<sequence>MEDSYFPLPITAILLIILINLSNATIDDTQFIKATCQTTPYPDLCFSSLSADAVSVHGSLRSMTIAALTVALTHTRSASSMVASLAKSNALAPQETWALRDCIEELGDSVEELQSSVAELKDGDGSRPETDDIRTWVSAALTDDDTCMEGLVGDGGGVKESVRGLVVDVAQLTSIALSLVSHLK</sequence>
<evidence type="ECO:0000259" key="4">
    <source>
        <dbReference type="SMART" id="SM00856"/>
    </source>
</evidence>
<organism evidence="5 6">
    <name type="scientific">Momordica charantia</name>
    <name type="common">Bitter gourd</name>
    <name type="synonym">Balsam pear</name>
    <dbReference type="NCBI Taxonomy" id="3673"/>
    <lineage>
        <taxon>Eukaryota</taxon>
        <taxon>Viridiplantae</taxon>
        <taxon>Streptophyta</taxon>
        <taxon>Embryophyta</taxon>
        <taxon>Tracheophyta</taxon>
        <taxon>Spermatophyta</taxon>
        <taxon>Magnoliopsida</taxon>
        <taxon>eudicotyledons</taxon>
        <taxon>Gunneridae</taxon>
        <taxon>Pentapetalae</taxon>
        <taxon>rosids</taxon>
        <taxon>fabids</taxon>
        <taxon>Cucurbitales</taxon>
        <taxon>Cucurbitaceae</taxon>
        <taxon>Momordiceae</taxon>
        <taxon>Momordica</taxon>
    </lineage>
</organism>
<feature type="domain" description="Pectinesterase inhibitor" evidence="4">
    <location>
        <begin position="27"/>
        <end position="179"/>
    </location>
</feature>
<gene>
    <name evidence="6" type="primary">LOC111020439</name>
</gene>